<dbReference type="PROSITE" id="PS50404">
    <property type="entry name" value="GST_NTER"/>
    <property type="match status" value="1"/>
</dbReference>
<comment type="caution">
    <text evidence="3">The sequence shown here is derived from an EMBL/GenBank/DDBJ whole genome shotgun (WGS) entry which is preliminary data.</text>
</comment>
<keyword evidence="3" id="KW-0808">Transferase</keyword>
<feature type="domain" description="GST C-terminal" evidence="2">
    <location>
        <begin position="88"/>
        <end position="218"/>
    </location>
</feature>
<organism evidence="3 4">
    <name type="scientific">Hydrogenophaga laconesensis</name>
    <dbReference type="NCBI Taxonomy" id="1805971"/>
    <lineage>
        <taxon>Bacteria</taxon>
        <taxon>Pseudomonadati</taxon>
        <taxon>Pseudomonadota</taxon>
        <taxon>Betaproteobacteria</taxon>
        <taxon>Burkholderiales</taxon>
        <taxon>Comamonadaceae</taxon>
        <taxon>Hydrogenophaga</taxon>
    </lineage>
</organism>
<dbReference type="Pfam" id="PF13417">
    <property type="entry name" value="GST_N_3"/>
    <property type="match status" value="1"/>
</dbReference>
<evidence type="ECO:0000313" key="3">
    <source>
        <dbReference type="EMBL" id="MDR7093653.1"/>
    </source>
</evidence>
<dbReference type="CDD" id="cd03057">
    <property type="entry name" value="GST_N_Beta"/>
    <property type="match status" value="1"/>
</dbReference>
<sequence>MYPILFYGVPEGCSFGSIVALEWSGLPYQLCRIDMPDVVSSEAYRRINPVAETPSLRTADGRQVHQSIAILQHIGAQSPGSGLVPPQGTPGFDHFNEVLAFLNTDFFESFSPLWYAMEHCLEGSEQRTLTTMGRHKVRKVHADLERMLGARPWLAGGQRTAADAYFMGIARWNDFHQVLDRRDFPALHDLHERLKAEPAVHFAHAVEHGEAARSGGAFLGHVALHDVLEGTTAPS</sequence>
<dbReference type="PANTHER" id="PTHR44051">
    <property type="entry name" value="GLUTATHIONE S-TRANSFERASE-RELATED"/>
    <property type="match status" value="1"/>
</dbReference>
<dbReference type="PANTHER" id="PTHR44051:SF8">
    <property type="entry name" value="GLUTATHIONE S-TRANSFERASE GSTA"/>
    <property type="match status" value="1"/>
</dbReference>
<dbReference type="SUPFAM" id="SSF47616">
    <property type="entry name" value="GST C-terminal domain-like"/>
    <property type="match status" value="1"/>
</dbReference>
<feature type="domain" description="GST N-terminal" evidence="1">
    <location>
        <begin position="1"/>
        <end position="82"/>
    </location>
</feature>
<dbReference type="GO" id="GO:0004364">
    <property type="term" value="F:glutathione transferase activity"/>
    <property type="evidence" value="ECO:0007669"/>
    <property type="project" value="UniProtKB-EC"/>
</dbReference>
<dbReference type="SUPFAM" id="SSF52833">
    <property type="entry name" value="Thioredoxin-like"/>
    <property type="match status" value="1"/>
</dbReference>
<dbReference type="Gene3D" id="3.40.30.10">
    <property type="entry name" value="Glutaredoxin"/>
    <property type="match status" value="1"/>
</dbReference>
<dbReference type="PROSITE" id="PS50405">
    <property type="entry name" value="GST_CTER"/>
    <property type="match status" value="1"/>
</dbReference>
<dbReference type="Proteomes" id="UP001265550">
    <property type="component" value="Unassembled WGS sequence"/>
</dbReference>
<keyword evidence="4" id="KW-1185">Reference proteome</keyword>
<dbReference type="SFLD" id="SFLDS00019">
    <property type="entry name" value="Glutathione_Transferase_(cytos"/>
    <property type="match status" value="1"/>
</dbReference>
<dbReference type="InterPro" id="IPR004046">
    <property type="entry name" value="GST_C"/>
</dbReference>
<proteinExistence type="predicted"/>
<protein>
    <submittedName>
        <fullName evidence="3">Glutathione S-transferase</fullName>
        <ecNumber evidence="3">2.5.1.18</ecNumber>
    </submittedName>
</protein>
<dbReference type="EMBL" id="JAVDWE010000003">
    <property type="protein sequence ID" value="MDR7093653.1"/>
    <property type="molecule type" value="Genomic_DNA"/>
</dbReference>
<accession>A0ABU1V8K3</accession>
<evidence type="ECO:0000259" key="2">
    <source>
        <dbReference type="PROSITE" id="PS50405"/>
    </source>
</evidence>
<dbReference type="InterPro" id="IPR036249">
    <property type="entry name" value="Thioredoxin-like_sf"/>
</dbReference>
<evidence type="ECO:0000313" key="4">
    <source>
        <dbReference type="Proteomes" id="UP001265550"/>
    </source>
</evidence>
<name>A0ABU1V8K3_9BURK</name>
<reference evidence="3 4" key="1">
    <citation type="submission" date="2023-07" db="EMBL/GenBank/DDBJ databases">
        <title>Sorghum-associated microbial communities from plants grown in Nebraska, USA.</title>
        <authorList>
            <person name="Schachtman D."/>
        </authorList>
    </citation>
    <scope>NUCLEOTIDE SEQUENCE [LARGE SCALE GENOMIC DNA]</scope>
    <source>
        <strain evidence="3 4">BE240</strain>
    </source>
</reference>
<dbReference type="InterPro" id="IPR036282">
    <property type="entry name" value="Glutathione-S-Trfase_C_sf"/>
</dbReference>
<dbReference type="InterPro" id="IPR040079">
    <property type="entry name" value="Glutathione_S-Trfase"/>
</dbReference>
<dbReference type="EC" id="2.5.1.18" evidence="3"/>
<evidence type="ECO:0000259" key="1">
    <source>
        <dbReference type="PROSITE" id="PS50404"/>
    </source>
</evidence>
<dbReference type="Pfam" id="PF14497">
    <property type="entry name" value="GST_C_3"/>
    <property type="match status" value="1"/>
</dbReference>
<dbReference type="InterPro" id="IPR010987">
    <property type="entry name" value="Glutathione-S-Trfase_C-like"/>
</dbReference>
<dbReference type="Gene3D" id="1.20.1050.10">
    <property type="match status" value="1"/>
</dbReference>
<dbReference type="InterPro" id="IPR004045">
    <property type="entry name" value="Glutathione_S-Trfase_N"/>
</dbReference>
<dbReference type="RefSeq" id="WP_204732470.1">
    <property type="nucleotide sequence ID" value="NZ_JAVDWE010000003.1"/>
</dbReference>
<gene>
    <name evidence="3" type="ORF">J2X09_001385</name>
</gene>